<comment type="similarity">
    <text evidence="2">Belongs to the UDP-glycosyltransferase family.</text>
</comment>
<dbReference type="Gene3D" id="3.40.50.2000">
    <property type="entry name" value="Glycogen Phosphorylase B"/>
    <property type="match status" value="1"/>
</dbReference>
<keyword evidence="8 11" id="KW-1133">Transmembrane helix</keyword>
<evidence type="ECO:0000256" key="1">
    <source>
        <dbReference type="ARBA" id="ARBA00004167"/>
    </source>
</evidence>
<protein>
    <recommendedName>
        <fullName evidence="3">glucuronosyltransferase</fullName>
        <ecNumber evidence="3">2.4.1.17</ecNumber>
    </recommendedName>
</protein>
<dbReference type="EC" id="2.4.1.17" evidence="3"/>
<evidence type="ECO:0000256" key="5">
    <source>
        <dbReference type="ARBA" id="ARBA00022679"/>
    </source>
</evidence>
<evidence type="ECO:0000256" key="7">
    <source>
        <dbReference type="ARBA" id="ARBA00022729"/>
    </source>
</evidence>
<sequence length="536" mass="60207">MRILSLVLLFALSFEAITSHKILVYNSQYGHSHSNFLGNIADILVDAGHDVTSFIPIIDPEVKDGTSKSKKVLVPQAKDTKDLIDSMMEHKADFFTMNNFNPIILLFMPKVFASQFLFQCRAVLEETEILKKFQAEKFDVMIVENFDMCGVAYSHLVKPKSLITSSGSSPFSFMFEEFGVPLSLSYNPSSYMTSLNVHSMFDRAKNIYAEILIHALFYPGRWMIDELYQDKFGAEYPSVQEISSHAAYTFTNSEPLIDFAAPTLNRVIPIGGIGANAPKPLNEYWNEVLSRRSKNILLSFGSVAKSVYLANDIKQSILTTIGSFPEITFIWKYEHPEDEFGTAASAALPNLVLSSWMPQNDILNDDRITLFITHGGMGSTQETALRGKPGIFIPIFGDQMRNAGMMQYNGFGKVIDKFDLHKPEVVVAAIKDVLGNDSYRKNAARVGKMLAKKPFSSKEQLIKTIEFAAEYGPSRALRPQSYDMTFIEYHNLDIISAFIALALFSLYLTKKVLCCIATKCCGFKCCKKEEKKTKKE</sequence>
<dbReference type="Pfam" id="PF00201">
    <property type="entry name" value="UDPGT"/>
    <property type="match status" value="1"/>
</dbReference>
<keyword evidence="14" id="KW-1185">Reference proteome</keyword>
<reference evidence="13" key="1">
    <citation type="submission" date="2023-10" db="EMBL/GenBank/DDBJ databases">
        <title>Genome assembly of Pristionchus species.</title>
        <authorList>
            <person name="Yoshida K."/>
            <person name="Sommer R.J."/>
        </authorList>
    </citation>
    <scope>NUCLEOTIDE SEQUENCE</scope>
    <source>
        <strain evidence="13">RS0144</strain>
    </source>
</reference>
<evidence type="ECO:0000313" key="14">
    <source>
        <dbReference type="Proteomes" id="UP001432027"/>
    </source>
</evidence>
<evidence type="ECO:0000256" key="12">
    <source>
        <dbReference type="SAM" id="SignalP"/>
    </source>
</evidence>
<dbReference type="InterPro" id="IPR002213">
    <property type="entry name" value="UDP_glucos_trans"/>
</dbReference>
<proteinExistence type="inferred from homology"/>
<evidence type="ECO:0000256" key="4">
    <source>
        <dbReference type="ARBA" id="ARBA00022676"/>
    </source>
</evidence>
<evidence type="ECO:0000256" key="10">
    <source>
        <dbReference type="ARBA" id="ARBA00047475"/>
    </source>
</evidence>
<dbReference type="GO" id="GO:0015020">
    <property type="term" value="F:glucuronosyltransferase activity"/>
    <property type="evidence" value="ECO:0007669"/>
    <property type="project" value="UniProtKB-EC"/>
</dbReference>
<evidence type="ECO:0000256" key="3">
    <source>
        <dbReference type="ARBA" id="ARBA00012544"/>
    </source>
</evidence>
<evidence type="ECO:0000256" key="2">
    <source>
        <dbReference type="ARBA" id="ARBA00009995"/>
    </source>
</evidence>
<feature type="transmembrane region" description="Helical" evidence="11">
    <location>
        <begin position="489"/>
        <end position="509"/>
    </location>
</feature>
<keyword evidence="4" id="KW-0328">Glycosyltransferase</keyword>
<organism evidence="13 14">
    <name type="scientific">Pristionchus entomophagus</name>
    <dbReference type="NCBI Taxonomy" id="358040"/>
    <lineage>
        <taxon>Eukaryota</taxon>
        <taxon>Metazoa</taxon>
        <taxon>Ecdysozoa</taxon>
        <taxon>Nematoda</taxon>
        <taxon>Chromadorea</taxon>
        <taxon>Rhabditida</taxon>
        <taxon>Rhabditina</taxon>
        <taxon>Diplogasteromorpha</taxon>
        <taxon>Diplogasteroidea</taxon>
        <taxon>Neodiplogasteridae</taxon>
        <taxon>Pristionchus</taxon>
    </lineage>
</organism>
<evidence type="ECO:0000256" key="11">
    <source>
        <dbReference type="SAM" id="Phobius"/>
    </source>
</evidence>
<name>A0AAV5TVM1_9BILA</name>
<keyword evidence="7 12" id="KW-0732">Signal</keyword>
<dbReference type="EMBL" id="BTSX01000005">
    <property type="protein sequence ID" value="GMS98519.1"/>
    <property type="molecule type" value="Genomic_DNA"/>
</dbReference>
<keyword evidence="6 11" id="KW-0812">Transmembrane</keyword>
<comment type="subcellular location">
    <subcellularLocation>
        <location evidence="1">Membrane</location>
        <topology evidence="1">Single-pass membrane protein</topology>
    </subcellularLocation>
</comment>
<dbReference type="InterPro" id="IPR050271">
    <property type="entry name" value="UDP-glycosyltransferase"/>
</dbReference>
<dbReference type="SUPFAM" id="SSF53756">
    <property type="entry name" value="UDP-Glycosyltransferase/glycogen phosphorylase"/>
    <property type="match status" value="1"/>
</dbReference>
<dbReference type="CDD" id="cd03784">
    <property type="entry name" value="GT1_Gtf-like"/>
    <property type="match status" value="1"/>
</dbReference>
<accession>A0AAV5TVM1</accession>
<keyword evidence="9 11" id="KW-0472">Membrane</keyword>
<gene>
    <name evidence="13" type="ORF">PENTCL1PPCAC_20694</name>
</gene>
<comment type="caution">
    <text evidence="13">The sequence shown here is derived from an EMBL/GenBank/DDBJ whole genome shotgun (WGS) entry which is preliminary data.</text>
</comment>
<comment type="catalytic activity">
    <reaction evidence="10">
        <text>glucuronate acceptor + UDP-alpha-D-glucuronate = acceptor beta-D-glucuronoside + UDP + H(+)</text>
        <dbReference type="Rhea" id="RHEA:21032"/>
        <dbReference type="ChEBI" id="CHEBI:15378"/>
        <dbReference type="ChEBI" id="CHEBI:58052"/>
        <dbReference type="ChEBI" id="CHEBI:58223"/>
        <dbReference type="ChEBI" id="CHEBI:132367"/>
        <dbReference type="ChEBI" id="CHEBI:132368"/>
        <dbReference type="EC" id="2.4.1.17"/>
    </reaction>
</comment>
<dbReference type="PANTHER" id="PTHR48043:SF23">
    <property type="entry name" value="UDP-GLUCURONOSYLTRANSFERASE"/>
    <property type="match status" value="1"/>
</dbReference>
<dbReference type="PANTHER" id="PTHR48043">
    <property type="entry name" value="EG:EG0003.4 PROTEIN-RELATED"/>
    <property type="match status" value="1"/>
</dbReference>
<evidence type="ECO:0000313" key="13">
    <source>
        <dbReference type="EMBL" id="GMS98519.1"/>
    </source>
</evidence>
<feature type="signal peptide" evidence="12">
    <location>
        <begin position="1"/>
        <end position="19"/>
    </location>
</feature>
<evidence type="ECO:0000256" key="6">
    <source>
        <dbReference type="ARBA" id="ARBA00022692"/>
    </source>
</evidence>
<keyword evidence="5" id="KW-0808">Transferase</keyword>
<dbReference type="FunFam" id="3.40.50.2000:FF:000038">
    <property type="entry name" value="UDP-GlucuronosylTransferase"/>
    <property type="match status" value="1"/>
</dbReference>
<feature type="chain" id="PRO_5044022921" description="glucuronosyltransferase" evidence="12">
    <location>
        <begin position="20"/>
        <end position="536"/>
    </location>
</feature>
<dbReference type="AlphaFoldDB" id="A0AAV5TVM1"/>
<dbReference type="GO" id="GO:0016020">
    <property type="term" value="C:membrane"/>
    <property type="evidence" value="ECO:0007669"/>
    <property type="project" value="UniProtKB-SubCell"/>
</dbReference>
<evidence type="ECO:0000256" key="9">
    <source>
        <dbReference type="ARBA" id="ARBA00023136"/>
    </source>
</evidence>
<dbReference type="Proteomes" id="UP001432027">
    <property type="component" value="Unassembled WGS sequence"/>
</dbReference>
<evidence type="ECO:0000256" key="8">
    <source>
        <dbReference type="ARBA" id="ARBA00022989"/>
    </source>
</evidence>